<evidence type="ECO:0000256" key="1">
    <source>
        <dbReference type="SAM" id="MobiDB-lite"/>
    </source>
</evidence>
<keyword evidence="2" id="KW-0547">Nucleotide-binding</keyword>
<dbReference type="GO" id="GO:0004386">
    <property type="term" value="F:helicase activity"/>
    <property type="evidence" value="ECO:0007669"/>
    <property type="project" value="UniProtKB-KW"/>
</dbReference>
<evidence type="ECO:0000313" key="3">
    <source>
        <dbReference type="Proteomes" id="UP000036959"/>
    </source>
</evidence>
<gene>
    <name evidence="2" type="ORF">BVER_02350</name>
</gene>
<reference evidence="3" key="1">
    <citation type="submission" date="2015-06" db="EMBL/GenBank/DDBJ databases">
        <title>Comparative genomics of Burkholderia leaf nodule symbionts.</title>
        <authorList>
            <person name="Carlier A."/>
            <person name="Eberl L."/>
            <person name="Pinto-Carbo M."/>
        </authorList>
    </citation>
    <scope>NUCLEOTIDE SEQUENCE [LARGE SCALE GENOMIC DNA]</scope>
    <source>
        <strain evidence="3">UZHbot4</strain>
    </source>
</reference>
<dbReference type="PATRIC" id="fig|242163.4.peg.3301"/>
<name>A0A0L0M5P4_9BURK</name>
<accession>A0A0L0M5P4</accession>
<keyword evidence="2" id="KW-0067">ATP-binding</keyword>
<comment type="caution">
    <text evidence="2">The sequence shown here is derived from an EMBL/GenBank/DDBJ whole genome shotgun (WGS) entry which is preliminary data.</text>
</comment>
<evidence type="ECO:0000313" key="2">
    <source>
        <dbReference type="EMBL" id="KND57581.1"/>
    </source>
</evidence>
<proteinExistence type="predicted"/>
<keyword evidence="2" id="KW-0378">Hydrolase</keyword>
<feature type="region of interest" description="Disordered" evidence="1">
    <location>
        <begin position="1"/>
        <end position="25"/>
    </location>
</feature>
<keyword evidence="2" id="KW-0347">Helicase</keyword>
<protein>
    <submittedName>
        <fullName evidence="2">DNA helicase related protein</fullName>
    </submittedName>
</protein>
<dbReference type="EMBL" id="LFJJ01000233">
    <property type="protein sequence ID" value="KND57581.1"/>
    <property type="molecule type" value="Genomic_DNA"/>
</dbReference>
<sequence length="253" mass="28771">MSATGSLSNCSNRRPRPNAHGTTHNTVHDAFYCDTPVQRAIPPWHPASPLARETLLPKRVWSHTLYAHLYDSRRIAKRLEATFGADQGYREPQFRESALFALKFDMQGRLVEDSFVLSSEAWFLGRVLTGQDWTTGFENEQRGLNEQVKAMFSGPVSGEDLRAFTRWVLQTIGVEEFFVGAADPKLRFRSQPVRNDKPEQEDDPLNSFLLGDLALVAERIGQGVNSRALDQYLKRHTIRPRGCMRTMMPPPVR</sequence>
<dbReference type="Proteomes" id="UP000036959">
    <property type="component" value="Unassembled WGS sequence"/>
</dbReference>
<organism evidence="2 3">
    <name type="scientific">Candidatus Burkholderia verschuerenii</name>
    <dbReference type="NCBI Taxonomy" id="242163"/>
    <lineage>
        <taxon>Bacteria</taxon>
        <taxon>Pseudomonadati</taxon>
        <taxon>Pseudomonadota</taxon>
        <taxon>Betaproteobacteria</taxon>
        <taxon>Burkholderiales</taxon>
        <taxon>Burkholderiaceae</taxon>
        <taxon>Burkholderia</taxon>
    </lineage>
</organism>
<dbReference type="AlphaFoldDB" id="A0A0L0M5P4"/>
<feature type="compositionally biased region" description="Polar residues" evidence="1">
    <location>
        <begin position="1"/>
        <end position="12"/>
    </location>
</feature>
<keyword evidence="3" id="KW-1185">Reference proteome</keyword>